<evidence type="ECO:0000256" key="2">
    <source>
        <dbReference type="SAM" id="MobiDB-lite"/>
    </source>
</evidence>
<feature type="compositionally biased region" description="Basic and acidic residues" evidence="2">
    <location>
        <begin position="465"/>
        <end position="480"/>
    </location>
</feature>
<evidence type="ECO:0008006" key="4">
    <source>
        <dbReference type="Google" id="ProtNLM"/>
    </source>
</evidence>
<reference evidence="3" key="1">
    <citation type="submission" date="2015-07" db="EMBL/GenBank/DDBJ databases">
        <title>Transcriptome Assembly of Anthurium amnicola.</title>
        <authorList>
            <person name="Suzuki J."/>
        </authorList>
    </citation>
    <scope>NUCLEOTIDE SEQUENCE</scope>
</reference>
<feature type="compositionally biased region" description="Basic and acidic residues" evidence="2">
    <location>
        <begin position="1100"/>
        <end position="1114"/>
    </location>
</feature>
<protein>
    <recommendedName>
        <fullName evidence="4">COP1-interacting protein 7</fullName>
    </recommendedName>
</protein>
<feature type="compositionally biased region" description="Polar residues" evidence="2">
    <location>
        <begin position="517"/>
        <end position="531"/>
    </location>
</feature>
<accession>A0A1D1ZJ52</accession>
<feature type="coiled-coil region" evidence="1">
    <location>
        <begin position="792"/>
        <end position="819"/>
    </location>
</feature>
<feature type="compositionally biased region" description="Basic and acidic residues" evidence="2">
    <location>
        <begin position="1434"/>
        <end position="1446"/>
    </location>
</feature>
<feature type="region of interest" description="Disordered" evidence="2">
    <location>
        <begin position="210"/>
        <end position="554"/>
    </location>
</feature>
<evidence type="ECO:0000256" key="1">
    <source>
        <dbReference type="SAM" id="Coils"/>
    </source>
</evidence>
<gene>
    <name evidence="3" type="ORF">g.93424</name>
</gene>
<feature type="compositionally biased region" description="Polar residues" evidence="2">
    <location>
        <begin position="1246"/>
        <end position="1267"/>
    </location>
</feature>
<feature type="region of interest" description="Disordered" evidence="2">
    <location>
        <begin position="572"/>
        <end position="702"/>
    </location>
</feature>
<organism evidence="3">
    <name type="scientific">Anthurium amnicola</name>
    <dbReference type="NCBI Taxonomy" id="1678845"/>
    <lineage>
        <taxon>Eukaryota</taxon>
        <taxon>Viridiplantae</taxon>
        <taxon>Streptophyta</taxon>
        <taxon>Embryophyta</taxon>
        <taxon>Tracheophyta</taxon>
        <taxon>Spermatophyta</taxon>
        <taxon>Magnoliopsida</taxon>
        <taxon>Liliopsida</taxon>
        <taxon>Araceae</taxon>
        <taxon>Pothoideae</taxon>
        <taxon>Potheae</taxon>
        <taxon>Anthurium</taxon>
    </lineage>
</organism>
<feature type="compositionally biased region" description="Basic and acidic residues" evidence="2">
    <location>
        <begin position="1206"/>
        <end position="1217"/>
    </location>
</feature>
<evidence type="ECO:0000313" key="3">
    <source>
        <dbReference type="EMBL" id="JAT66984.1"/>
    </source>
</evidence>
<feature type="compositionally biased region" description="Polar residues" evidence="2">
    <location>
        <begin position="630"/>
        <end position="642"/>
    </location>
</feature>
<dbReference type="EMBL" id="GDJX01000952">
    <property type="protein sequence ID" value="JAT66984.1"/>
    <property type="molecule type" value="Transcribed_RNA"/>
</dbReference>
<feature type="compositionally biased region" description="Polar residues" evidence="2">
    <location>
        <begin position="296"/>
        <end position="314"/>
    </location>
</feature>
<proteinExistence type="predicted"/>
<name>A0A1D1ZJ52_9ARAE</name>
<dbReference type="PANTHER" id="PTHR31008:SF15">
    <property type="entry name" value="GPI-ANCHORED ADHESIN-LIKE PROTEIN"/>
    <property type="match status" value="1"/>
</dbReference>
<feature type="compositionally biased region" description="Basic and acidic residues" evidence="2">
    <location>
        <begin position="1411"/>
        <end position="1424"/>
    </location>
</feature>
<feature type="compositionally biased region" description="Polar residues" evidence="2">
    <location>
        <begin position="404"/>
        <end position="427"/>
    </location>
</feature>
<feature type="compositionally biased region" description="Low complexity" evidence="2">
    <location>
        <begin position="454"/>
        <end position="463"/>
    </location>
</feature>
<feature type="compositionally biased region" description="Polar residues" evidence="2">
    <location>
        <begin position="605"/>
        <end position="615"/>
    </location>
</feature>
<keyword evidence="1" id="KW-0175">Coiled coil</keyword>
<feature type="compositionally biased region" description="Polar residues" evidence="2">
    <location>
        <begin position="655"/>
        <end position="664"/>
    </location>
</feature>
<sequence length="1497" mass="162501">MNSDTALDFALFQLSPRRSRCELFVSSDGKTEKLASGLLKPFITHLKAAEEQAAQAVKSIKLEVEKRKHAGAWFNKGTLERFVRFVSTPEVLEVASTLDTEMSQLEGARRIYSQGAGDQLPGALGECEIAVAASPDVTKKDLLRAIDVRLVAVRQDLTMACARASAAGFTVESVSELRLFADHFGAHRLNEACGKFLSLCQRRPELIARPQEHQQQPPPPPPAAWRGLPLGVDDRNVRGSSGSDMSIDEPEEPPAAPSATRPLGAPWPSSSTASSSNAGQQQQHPQRPFRARSVEPPTSQEQKAAALTKSSSSHKIADGEGEPSTSTGHPGGGSRRLSVQDRINLFENKQKEQAGGGVVGGIGGKAGGKAELRRLSSDVSSSVEKTVLRRWSGASDMSIDLPGANNSGNNQKEPENAATTPSSSSACKPQVSGGYEEKDTGGSQPRSGVEPVASLSSSQFSSFVKRRDCTEDTRPKKDRVASAGEHLSTLEQEKPNSQVQSGSSSRFSEASGLGGQSAAQNNLKSSSSVADNNLRDQAASSTQQKSLAGVAENPGSIHKAAPWIQVRAFPGSTEQVVQKEQGTSQREQPSGAFSNKVIPAGLRETGTTDNPQVSSARHIPGQLDDANVEQPVSLNRFKSSGNKAEDMGLHRRSGTVDSQVQQKSLIDKAESSVPKIETFAPQSHGKSFPGKPEETRKSESVTQAQVRAFSTKLKAEEDSDARGIKLHRQTSTSGQKIFHDWINEGTPTNEIHLNSQGNAQTSFLGWKVGETTNTFDPASSSAVEPVQMVRPSKGNQELNDELQLKADELEKLFAAHKLRLHGDQTAASRRGKPVDPVMDNLSSVSERRLADVLPNRLPERRLARDPPINGTEFDADTNMSKQKLVDLSPSEDSRGKFYERYMQKRDAKLREEWDLKRAHKEAEMKKMHDDLERSRAEMKAKFARSADRQDSALYAHRRAEKLRSFGLSLSMKSKEQQLEFFQSEEEEDQESSEQTLYSHDTCFNETLAGDSSSRSNSSKKLLSSRSVSSSTPRTSAVSIPRPSVRGSNLGSGRRWAQPENLLAQSVPNFSDLRKENTKPSSGSSKITTRSQSRNFSRSKSTSEEINLVKEEKSRRSQSTRKASASPGELKELSSVNSDSVILTPVNLSKDQSDLSTLNKVHKSGESKPFLRKGSGIGPGAGAGIVKSKMSAASENLKNGEASESVDEPKDSPYRVKEEEDDDFERISVEEAAMAEDFPAASDNEKQSSGNSGEPGSDNGEASRSLSQVDDDSSVALAAIASKFNTCVGVVQESPGESPGSWNSHMNHSFSYAHEASDVDASVDSPVGSPASWNSHSLNQMEADVARMRRKWGNAQKPLMIANSSSRSRKDVTKGFKRLLKFGRKSKGSESLVTDWVSASTTSEGDDDTEDGRDPANKSSDDLRKTRMGFSQYHYNHDGFNEGETFHEQVQSLRTSIPAPPADFKLREDHVLGSSLKAPRSFFSLSSFRSKGSESKLR</sequence>
<feature type="compositionally biased region" description="Low complexity" evidence="2">
    <location>
        <begin position="497"/>
        <end position="511"/>
    </location>
</feature>
<feature type="compositionally biased region" description="Polar residues" evidence="2">
    <location>
        <begin position="572"/>
        <end position="593"/>
    </location>
</feature>
<feature type="region of interest" description="Disordered" evidence="2">
    <location>
        <begin position="1385"/>
        <end position="1453"/>
    </location>
</feature>
<feature type="compositionally biased region" description="Gly residues" evidence="2">
    <location>
        <begin position="354"/>
        <end position="367"/>
    </location>
</feature>
<feature type="region of interest" description="Disordered" evidence="2">
    <location>
        <begin position="1004"/>
        <end position="1270"/>
    </location>
</feature>
<dbReference type="PANTHER" id="PTHR31008">
    <property type="entry name" value="COP1-INTERACTING PROTEIN-RELATED"/>
    <property type="match status" value="1"/>
</dbReference>
<feature type="compositionally biased region" description="Polar residues" evidence="2">
    <location>
        <begin position="1078"/>
        <end position="1099"/>
    </location>
</feature>
<feature type="compositionally biased region" description="Low complexity" evidence="2">
    <location>
        <begin position="1011"/>
        <end position="1038"/>
    </location>
</feature>
<feature type="compositionally biased region" description="Low complexity" evidence="2">
    <location>
        <begin position="269"/>
        <end position="283"/>
    </location>
</feature>
<feature type="compositionally biased region" description="Polar residues" evidence="2">
    <location>
        <begin position="1133"/>
        <end position="1158"/>
    </location>
</feature>